<evidence type="ECO:0000313" key="2">
    <source>
        <dbReference type="Proteomes" id="UP000298009"/>
    </source>
</evidence>
<dbReference type="Pfam" id="PF02348">
    <property type="entry name" value="CTP_transf_3"/>
    <property type="match status" value="1"/>
</dbReference>
<keyword evidence="1" id="KW-0548">Nucleotidyltransferase</keyword>
<dbReference type="PANTHER" id="PTHR21485:SF6">
    <property type="entry name" value="N-ACYLNEURAMINATE CYTIDYLYLTRANSFERASE-RELATED"/>
    <property type="match status" value="1"/>
</dbReference>
<dbReference type="CDD" id="cd02513">
    <property type="entry name" value="CMP-NeuAc_Synthase"/>
    <property type="match status" value="1"/>
</dbReference>
<proteinExistence type="predicted"/>
<organism evidence="1 2">
    <name type="scientific">Leptospira noumeaensis</name>
    <dbReference type="NCBI Taxonomy" id="2484964"/>
    <lineage>
        <taxon>Bacteria</taxon>
        <taxon>Pseudomonadati</taxon>
        <taxon>Spirochaetota</taxon>
        <taxon>Spirochaetia</taxon>
        <taxon>Leptospirales</taxon>
        <taxon>Leptospiraceae</taxon>
        <taxon>Leptospira</taxon>
    </lineage>
</organism>
<dbReference type="PANTHER" id="PTHR21485">
    <property type="entry name" value="HAD SUPERFAMILY MEMBERS CMAS AND KDSC"/>
    <property type="match status" value="1"/>
</dbReference>
<dbReference type="InterPro" id="IPR029044">
    <property type="entry name" value="Nucleotide-diphossugar_trans"/>
</dbReference>
<keyword evidence="1" id="KW-0808">Transferase</keyword>
<dbReference type="AlphaFoldDB" id="A0A4R9HZV7"/>
<dbReference type="Gene3D" id="3.90.550.10">
    <property type="entry name" value="Spore Coat Polysaccharide Biosynthesis Protein SpsA, Chain A"/>
    <property type="match status" value="1"/>
</dbReference>
<accession>A0A4R9HZV7</accession>
<dbReference type="InterPro" id="IPR050793">
    <property type="entry name" value="CMP-NeuNAc_synthase"/>
</dbReference>
<dbReference type="GO" id="GO:0008781">
    <property type="term" value="F:N-acylneuraminate cytidylyltransferase activity"/>
    <property type="evidence" value="ECO:0007669"/>
    <property type="project" value="TreeGrafter"/>
</dbReference>
<gene>
    <name evidence="1" type="ORF">EHQ24_18155</name>
</gene>
<dbReference type="RefSeq" id="WP_135603004.1">
    <property type="nucleotide sequence ID" value="NZ_RQFK01000033.1"/>
</dbReference>
<keyword evidence="2" id="KW-1185">Reference proteome</keyword>
<comment type="caution">
    <text evidence="1">The sequence shown here is derived from an EMBL/GenBank/DDBJ whole genome shotgun (WGS) entry which is preliminary data.</text>
</comment>
<reference evidence="1" key="1">
    <citation type="journal article" date="2019" name="PLoS Negl. Trop. Dis.">
        <title>Revisiting the worldwide diversity of Leptospira species in the environment.</title>
        <authorList>
            <person name="Vincent A.T."/>
            <person name="Schiettekatte O."/>
            <person name="Bourhy P."/>
            <person name="Veyrier F.J."/>
            <person name="Picardeau M."/>
        </authorList>
    </citation>
    <scope>NUCLEOTIDE SEQUENCE [LARGE SCALE GENOMIC DNA]</scope>
    <source>
        <strain evidence="1">201800287</strain>
    </source>
</reference>
<dbReference type="EMBL" id="RQFK01000033">
    <property type="protein sequence ID" value="TGK78473.1"/>
    <property type="molecule type" value="Genomic_DNA"/>
</dbReference>
<dbReference type="OrthoDB" id="9805604at2"/>
<sequence>MINNKSVVCIITARGGSKEVPGKNIKSIQGKPLIAWTILAAKKSKYIDRVVVTTDSEEIIKVSKEFGADVPFKRPDNISGDKAKQEDAIFHAMEYFEKQEGVKYDYIVILTPTHPLRDEIEIDLVIEALVNDPNAKAYVTMIEAKANPLHCNTIPENNSLADFLSDDVKLKNRQELPTYFQPSGSTSVIEWDCFAKNGSIFTNDSYAYLTDSISGHDINSVIDFKVAEVLMKEKYHSL</sequence>
<name>A0A4R9HZV7_9LEPT</name>
<evidence type="ECO:0000313" key="1">
    <source>
        <dbReference type="EMBL" id="TGK78473.1"/>
    </source>
</evidence>
<protein>
    <submittedName>
        <fullName evidence="1">Acylneuraminate cytidylyltransferase family protein</fullName>
    </submittedName>
</protein>
<dbReference type="InterPro" id="IPR003329">
    <property type="entry name" value="Cytidylyl_trans"/>
</dbReference>
<dbReference type="SUPFAM" id="SSF53448">
    <property type="entry name" value="Nucleotide-diphospho-sugar transferases"/>
    <property type="match status" value="1"/>
</dbReference>
<dbReference type="Proteomes" id="UP000298009">
    <property type="component" value="Unassembled WGS sequence"/>
</dbReference>